<evidence type="ECO:0000256" key="2">
    <source>
        <dbReference type="ARBA" id="ARBA00022692"/>
    </source>
</evidence>
<dbReference type="Pfam" id="PF07690">
    <property type="entry name" value="MFS_1"/>
    <property type="match status" value="1"/>
</dbReference>
<sequence length="439" mass="42787">MSTVIARPAGMLRAAPFLGFAGFGAFWGVWGATLPLLRAQAGVSDAEFGVALLFVAAGALPAMLLTGRLVDALGLRVAGALLALLGVMGVVVSASADYAALCAGMLLVGAASGAADVAINTLAATVEKRTGRPVVARSHAAFSAMVAASSLGAGVLTGMMGSAGAGVLAGMTSSVGAGALAGMTGGLRASFAAGAVITVALGLAVVAATRSASAQRAATPGGRDAPAQAGHLSWRVVLLVIGAVGALAFASENAFQSWSAVLLTDAFTAAPPLAALAPAAFATTAALARLAGAALTMRHPIATLAGGSVIATAGGVLTALAPTLPLALAGIVAAAAGTSVLFPTLLSYGLRPVPDESRGRATSAISTVAYLGYLAGPAYFGLLADAAGVQRAFLGIAVLTAVLLVTIPGLAALKRARTSRPGGETPEAGRGVRPRVRRP</sequence>
<dbReference type="RefSeq" id="WP_138691995.1">
    <property type="nucleotide sequence ID" value="NZ_JBHSAZ010000107.1"/>
</dbReference>
<dbReference type="SUPFAM" id="SSF103473">
    <property type="entry name" value="MFS general substrate transporter"/>
    <property type="match status" value="1"/>
</dbReference>
<feature type="transmembrane region" description="Helical" evidence="6">
    <location>
        <begin position="12"/>
        <end position="36"/>
    </location>
</feature>
<feature type="transmembrane region" description="Helical" evidence="6">
    <location>
        <begin position="392"/>
        <end position="413"/>
    </location>
</feature>
<evidence type="ECO:0000256" key="1">
    <source>
        <dbReference type="ARBA" id="ARBA00004651"/>
    </source>
</evidence>
<evidence type="ECO:0000313" key="8">
    <source>
        <dbReference type="EMBL" id="TMR32081.1"/>
    </source>
</evidence>
<feature type="transmembrane region" description="Helical" evidence="6">
    <location>
        <begin position="73"/>
        <end position="92"/>
    </location>
</feature>
<feature type="transmembrane region" description="Helical" evidence="6">
    <location>
        <begin position="140"/>
        <end position="169"/>
    </location>
</feature>
<feature type="transmembrane region" description="Helical" evidence="6">
    <location>
        <begin position="189"/>
        <end position="211"/>
    </location>
</feature>
<dbReference type="OrthoDB" id="3831523at2"/>
<dbReference type="GO" id="GO:0022857">
    <property type="term" value="F:transmembrane transporter activity"/>
    <property type="evidence" value="ECO:0007669"/>
    <property type="project" value="InterPro"/>
</dbReference>
<dbReference type="PANTHER" id="PTHR23514">
    <property type="entry name" value="BYPASS OF STOP CODON PROTEIN 6"/>
    <property type="match status" value="1"/>
</dbReference>
<comment type="subcellular location">
    <subcellularLocation>
        <location evidence="1">Cell membrane</location>
        <topology evidence="1">Multi-pass membrane protein</topology>
    </subcellularLocation>
</comment>
<feature type="transmembrane region" description="Helical" evidence="6">
    <location>
        <begin position="232"/>
        <end position="250"/>
    </location>
</feature>
<dbReference type="InterPro" id="IPR051788">
    <property type="entry name" value="MFS_Transporter"/>
</dbReference>
<feature type="transmembrane region" description="Helical" evidence="6">
    <location>
        <begin position="98"/>
        <end position="119"/>
    </location>
</feature>
<feature type="transmembrane region" description="Helical" evidence="6">
    <location>
        <begin position="300"/>
        <end position="320"/>
    </location>
</feature>
<organism evidence="8 9">
    <name type="scientific">Nonomuraea zeae</name>
    <dbReference type="NCBI Taxonomy" id="1642303"/>
    <lineage>
        <taxon>Bacteria</taxon>
        <taxon>Bacillati</taxon>
        <taxon>Actinomycetota</taxon>
        <taxon>Actinomycetes</taxon>
        <taxon>Streptosporangiales</taxon>
        <taxon>Streptosporangiaceae</taxon>
        <taxon>Nonomuraea</taxon>
    </lineage>
</organism>
<feature type="transmembrane region" description="Helical" evidence="6">
    <location>
        <begin position="361"/>
        <end position="380"/>
    </location>
</feature>
<evidence type="ECO:0000256" key="3">
    <source>
        <dbReference type="ARBA" id="ARBA00022989"/>
    </source>
</evidence>
<protein>
    <submittedName>
        <fullName evidence="8">MFS transporter</fullName>
    </submittedName>
</protein>
<dbReference type="PROSITE" id="PS50850">
    <property type="entry name" value="MFS"/>
    <property type="match status" value="1"/>
</dbReference>
<feature type="transmembrane region" description="Helical" evidence="6">
    <location>
        <begin position="270"/>
        <end position="288"/>
    </location>
</feature>
<reference evidence="8 9" key="1">
    <citation type="submission" date="2019-05" db="EMBL/GenBank/DDBJ databases">
        <title>Draft genome sequence of Nonomuraea zeae DSM 100528.</title>
        <authorList>
            <person name="Saricaoglu S."/>
            <person name="Isik K."/>
        </authorList>
    </citation>
    <scope>NUCLEOTIDE SEQUENCE [LARGE SCALE GENOMIC DNA]</scope>
    <source>
        <strain evidence="8 9">DSM 100528</strain>
    </source>
</reference>
<comment type="caution">
    <text evidence="8">The sequence shown here is derived from an EMBL/GenBank/DDBJ whole genome shotgun (WGS) entry which is preliminary data.</text>
</comment>
<keyword evidence="9" id="KW-1185">Reference proteome</keyword>
<evidence type="ECO:0000259" key="7">
    <source>
        <dbReference type="PROSITE" id="PS50850"/>
    </source>
</evidence>
<dbReference type="Gene3D" id="1.20.1250.20">
    <property type="entry name" value="MFS general substrate transporter like domains"/>
    <property type="match status" value="2"/>
</dbReference>
<accession>A0A5S4GHS7</accession>
<evidence type="ECO:0000313" key="9">
    <source>
        <dbReference type="Proteomes" id="UP000306628"/>
    </source>
</evidence>
<keyword evidence="4 6" id="KW-0472">Membrane</keyword>
<evidence type="ECO:0000256" key="4">
    <source>
        <dbReference type="ARBA" id="ARBA00023136"/>
    </source>
</evidence>
<feature type="region of interest" description="Disordered" evidence="5">
    <location>
        <begin position="416"/>
        <end position="439"/>
    </location>
</feature>
<feature type="domain" description="Major facilitator superfamily (MFS) profile" evidence="7">
    <location>
        <begin position="238"/>
        <end position="439"/>
    </location>
</feature>
<dbReference type="Proteomes" id="UP000306628">
    <property type="component" value="Unassembled WGS sequence"/>
</dbReference>
<proteinExistence type="predicted"/>
<dbReference type="GO" id="GO:0005886">
    <property type="term" value="C:plasma membrane"/>
    <property type="evidence" value="ECO:0007669"/>
    <property type="project" value="UniProtKB-SubCell"/>
</dbReference>
<feature type="transmembrane region" description="Helical" evidence="6">
    <location>
        <begin position="326"/>
        <end position="349"/>
    </location>
</feature>
<dbReference type="PANTHER" id="PTHR23514:SF13">
    <property type="entry name" value="INNER MEMBRANE PROTEIN YBJJ"/>
    <property type="match status" value="1"/>
</dbReference>
<evidence type="ECO:0000256" key="5">
    <source>
        <dbReference type="SAM" id="MobiDB-lite"/>
    </source>
</evidence>
<dbReference type="AlphaFoldDB" id="A0A5S4GHS7"/>
<feature type="transmembrane region" description="Helical" evidence="6">
    <location>
        <begin position="48"/>
        <end position="66"/>
    </location>
</feature>
<dbReference type="EMBL" id="VCKX01000074">
    <property type="protein sequence ID" value="TMR32081.1"/>
    <property type="molecule type" value="Genomic_DNA"/>
</dbReference>
<gene>
    <name evidence="8" type="ORF">ETD85_23845</name>
</gene>
<keyword evidence="3 6" id="KW-1133">Transmembrane helix</keyword>
<name>A0A5S4GHS7_9ACTN</name>
<dbReference type="InterPro" id="IPR036259">
    <property type="entry name" value="MFS_trans_sf"/>
</dbReference>
<evidence type="ECO:0000256" key="6">
    <source>
        <dbReference type="SAM" id="Phobius"/>
    </source>
</evidence>
<dbReference type="InterPro" id="IPR020846">
    <property type="entry name" value="MFS_dom"/>
</dbReference>
<dbReference type="InterPro" id="IPR011701">
    <property type="entry name" value="MFS"/>
</dbReference>
<keyword evidence="2 6" id="KW-0812">Transmembrane</keyword>